<dbReference type="Pfam" id="PF13472">
    <property type="entry name" value="Lipase_GDSL_2"/>
    <property type="match status" value="1"/>
</dbReference>
<dbReference type="SUPFAM" id="SSF52266">
    <property type="entry name" value="SGNH hydrolase"/>
    <property type="match status" value="1"/>
</dbReference>
<gene>
    <name evidence="2" type="ORF">ACFP1L_07615</name>
</gene>
<dbReference type="Proteomes" id="UP001596171">
    <property type="component" value="Unassembled WGS sequence"/>
</dbReference>
<comment type="caution">
    <text evidence="2">The sequence shown here is derived from an EMBL/GenBank/DDBJ whole genome shotgun (WGS) entry which is preliminary data.</text>
</comment>
<keyword evidence="3" id="KW-1185">Reference proteome</keyword>
<proteinExistence type="predicted"/>
<dbReference type="EMBL" id="JBHSSE010000016">
    <property type="protein sequence ID" value="MFC6201738.1"/>
    <property type="molecule type" value="Genomic_DNA"/>
</dbReference>
<accession>A0ABW1SKE0</accession>
<dbReference type="InterPro" id="IPR036514">
    <property type="entry name" value="SGNH_hydro_sf"/>
</dbReference>
<feature type="domain" description="SGNH hydrolase-type esterase" evidence="1">
    <location>
        <begin position="153"/>
        <end position="343"/>
    </location>
</feature>
<reference evidence="3" key="1">
    <citation type="journal article" date="2019" name="Int. J. Syst. Evol. Microbiol.">
        <title>The Global Catalogue of Microorganisms (GCM) 10K type strain sequencing project: providing services to taxonomists for standard genome sequencing and annotation.</title>
        <authorList>
            <consortium name="The Broad Institute Genomics Platform"/>
            <consortium name="The Broad Institute Genome Sequencing Center for Infectious Disease"/>
            <person name="Wu L."/>
            <person name="Ma J."/>
        </authorList>
    </citation>
    <scope>NUCLEOTIDE SEQUENCE [LARGE SCALE GENOMIC DNA]</scope>
    <source>
        <strain evidence="3">CCM 8930</strain>
    </source>
</reference>
<dbReference type="RefSeq" id="WP_137615353.1">
    <property type="nucleotide sequence ID" value="NZ_BJDI01000002.1"/>
</dbReference>
<evidence type="ECO:0000313" key="2">
    <source>
        <dbReference type="EMBL" id="MFC6201738.1"/>
    </source>
</evidence>
<protein>
    <submittedName>
        <fullName evidence="2">GDSL-type esterase/lipase family protein</fullName>
    </submittedName>
</protein>
<evidence type="ECO:0000259" key="1">
    <source>
        <dbReference type="Pfam" id="PF13472"/>
    </source>
</evidence>
<evidence type="ECO:0000313" key="3">
    <source>
        <dbReference type="Proteomes" id="UP001596171"/>
    </source>
</evidence>
<sequence length="356" mass="39129">MSETTIAWEQMASYFPNIQRFNPTHAQMIQVKQSLSAPRLRLLVTNRFSSLPLVITHLTVAATVGGEKAVTLAKQTTFTISAGQDQWTDWVKLPVVAGDWLTIEIISPTTSPQTLMQTLDQSVIKLASLKQNKWFGVAAVAVQTARPKQQLLLFGDSLTNQGYYSAALSQLLWSQQPDQWGVINGGISGNRLLRPGHSTSVWSPSFGAAGLARFSTLLTEQPIDHVIFMAGINDLLHPGTESPMAELPTADALLAGFRQVQRLADQTQIVLQFMTITPFKGSMLDNHIAWTPQKEAIRQTVNLALLENANTIDIAKFVAESADSQQLATEFDCGDHIHFSPVGGRQVAKYILNHWA</sequence>
<dbReference type="InterPro" id="IPR013830">
    <property type="entry name" value="SGNH_hydro"/>
</dbReference>
<dbReference type="PANTHER" id="PTHR43784:SF2">
    <property type="entry name" value="GDSL-LIKE LIPASE_ACYLHYDROLASE, PUTATIVE (AFU_ORTHOLOGUE AFUA_2G00820)-RELATED"/>
    <property type="match status" value="1"/>
</dbReference>
<dbReference type="Gene3D" id="3.40.50.1110">
    <property type="entry name" value="SGNH hydrolase"/>
    <property type="match status" value="1"/>
</dbReference>
<dbReference type="PANTHER" id="PTHR43784">
    <property type="entry name" value="GDSL-LIKE LIPASE/ACYLHYDROLASE, PUTATIVE (AFU_ORTHOLOGUE AFUA_2G00820)-RELATED"/>
    <property type="match status" value="1"/>
</dbReference>
<dbReference type="InterPro" id="IPR053140">
    <property type="entry name" value="GDSL_Rv0518-like"/>
</dbReference>
<organism evidence="2 3">
    <name type="scientific">Lactiplantibacillus nangangensis</name>
    <dbReference type="NCBI Taxonomy" id="2559917"/>
    <lineage>
        <taxon>Bacteria</taxon>
        <taxon>Bacillati</taxon>
        <taxon>Bacillota</taxon>
        <taxon>Bacilli</taxon>
        <taxon>Lactobacillales</taxon>
        <taxon>Lactobacillaceae</taxon>
        <taxon>Lactiplantibacillus</taxon>
    </lineage>
</organism>
<name>A0ABW1SKE0_9LACO</name>